<dbReference type="Gene3D" id="1.20.58.340">
    <property type="entry name" value="Magnesium transport protein CorA, transmembrane region"/>
    <property type="match status" value="1"/>
</dbReference>
<evidence type="ECO:0000256" key="5">
    <source>
        <dbReference type="SAM" id="MobiDB-lite"/>
    </source>
</evidence>
<evidence type="ECO:0000256" key="2">
    <source>
        <dbReference type="ARBA" id="ARBA00022692"/>
    </source>
</evidence>
<dbReference type="GO" id="GO:0016020">
    <property type="term" value="C:membrane"/>
    <property type="evidence" value="ECO:0007669"/>
    <property type="project" value="UniProtKB-SubCell"/>
</dbReference>
<feature type="transmembrane region" description="Helical" evidence="6">
    <location>
        <begin position="498"/>
        <end position="518"/>
    </location>
</feature>
<evidence type="ECO:0000256" key="6">
    <source>
        <dbReference type="SAM" id="Phobius"/>
    </source>
</evidence>
<dbReference type="OrthoDB" id="3231000at2759"/>
<dbReference type="GeneID" id="27344237"/>
<dbReference type="STRING" id="569365.A0A0D1ZML9"/>
<keyword evidence="3 6" id="KW-1133">Transmembrane helix</keyword>
<keyword evidence="8" id="KW-1185">Reference proteome</keyword>
<dbReference type="InterPro" id="IPR002523">
    <property type="entry name" value="MgTranspt_CorA/ZnTranspt_ZntB"/>
</dbReference>
<dbReference type="Pfam" id="PF01544">
    <property type="entry name" value="CorA"/>
    <property type="match status" value="1"/>
</dbReference>
<dbReference type="GO" id="GO:0046873">
    <property type="term" value="F:metal ion transmembrane transporter activity"/>
    <property type="evidence" value="ECO:0007669"/>
    <property type="project" value="InterPro"/>
</dbReference>
<evidence type="ECO:0000256" key="3">
    <source>
        <dbReference type="ARBA" id="ARBA00022989"/>
    </source>
</evidence>
<evidence type="ECO:0000313" key="8">
    <source>
        <dbReference type="Proteomes" id="UP000054466"/>
    </source>
</evidence>
<gene>
    <name evidence="7" type="ORF">PV07_05043</name>
</gene>
<dbReference type="HOGENOM" id="CLU_551099_0_0_1"/>
<reference evidence="7 8" key="1">
    <citation type="submission" date="2015-01" db="EMBL/GenBank/DDBJ databases">
        <title>The Genome Sequence of Cladophialophora immunda CBS83496.</title>
        <authorList>
            <consortium name="The Broad Institute Genomics Platform"/>
            <person name="Cuomo C."/>
            <person name="de Hoog S."/>
            <person name="Gorbushina A."/>
            <person name="Stielow B."/>
            <person name="Teixiera M."/>
            <person name="Abouelleil A."/>
            <person name="Chapman S.B."/>
            <person name="Priest M."/>
            <person name="Young S.K."/>
            <person name="Wortman J."/>
            <person name="Nusbaum C."/>
            <person name="Birren B."/>
        </authorList>
    </citation>
    <scope>NUCLEOTIDE SEQUENCE [LARGE SCALE GENOMIC DNA]</scope>
    <source>
        <strain evidence="7 8">CBS 83496</strain>
    </source>
</reference>
<feature type="region of interest" description="Disordered" evidence="5">
    <location>
        <begin position="300"/>
        <end position="326"/>
    </location>
</feature>
<organism evidence="7 8">
    <name type="scientific">Cladophialophora immunda</name>
    <dbReference type="NCBI Taxonomy" id="569365"/>
    <lineage>
        <taxon>Eukaryota</taxon>
        <taxon>Fungi</taxon>
        <taxon>Dikarya</taxon>
        <taxon>Ascomycota</taxon>
        <taxon>Pezizomycotina</taxon>
        <taxon>Eurotiomycetes</taxon>
        <taxon>Chaetothyriomycetidae</taxon>
        <taxon>Chaetothyriales</taxon>
        <taxon>Herpotrichiellaceae</taxon>
        <taxon>Cladophialophora</taxon>
    </lineage>
</organism>
<dbReference type="InterPro" id="IPR045863">
    <property type="entry name" value="CorA_TM1_TM2"/>
</dbReference>
<sequence>MNSQRQTDAQPDGACSSAGESAIPFSQITATLSASSGELLRRPTYIERIRSCYQNDPEAFSYYEELVDYIEKGLKKDLGSSEDKPRVFEVRAATSLNHIPLHFPISERPRAVILEGFPSPHAVLQLAQWWNLRPEFFTGHIFGSIQNHQRGFYSLPTLPSRQENVIRIHFVSLVKSLVERPGLTSFLEKRSEVEEACRQYEKHLFTGNRFGVTRFREISQHDACYCSVEQIISFTVAANRSPWVAVYLTDQGTSLLDGIRLPWTDYHSGATTLNSGTPIGTVPIVPYNAPITSEPFHRRLAARQSSREGSPSPLPSPDNKTSINGPSFSQLHPLRNIVVHDETDMQLLSEDPFFLIASLFTTSALSFVQLLNYLPRDLPRVEFALAENLRWIAQGGCSTWPRAQPGTDTMVRKEALQTTLRTDHEALQQRCVIMRRDCESATMFLVSYSQLQCAERSTAQASEIQRLTKLALFFVPLAFVTSAFGMNVKELQQHFPSIWVFSATAVVISVATYSAMFWSEVWHWSSSTWRKLRARAKRDLKRRWTEA</sequence>
<name>A0A0D1ZML9_9EURO</name>
<comment type="subcellular location">
    <subcellularLocation>
        <location evidence="1">Membrane</location>
        <topology evidence="1">Multi-pass membrane protein</topology>
    </subcellularLocation>
</comment>
<proteinExistence type="predicted"/>
<dbReference type="Proteomes" id="UP000054466">
    <property type="component" value="Unassembled WGS sequence"/>
</dbReference>
<keyword evidence="4 6" id="KW-0472">Membrane</keyword>
<feature type="transmembrane region" description="Helical" evidence="6">
    <location>
        <begin position="470"/>
        <end position="486"/>
    </location>
</feature>
<dbReference type="RefSeq" id="XP_016249432.1">
    <property type="nucleotide sequence ID" value="XM_016391913.1"/>
</dbReference>
<evidence type="ECO:0000313" key="7">
    <source>
        <dbReference type="EMBL" id="KIW29216.1"/>
    </source>
</evidence>
<dbReference type="SUPFAM" id="SSF144083">
    <property type="entry name" value="Magnesium transport protein CorA, transmembrane region"/>
    <property type="match status" value="1"/>
</dbReference>
<protein>
    <submittedName>
        <fullName evidence="7">Uncharacterized protein</fullName>
    </submittedName>
</protein>
<accession>A0A0D1ZML9</accession>
<dbReference type="AlphaFoldDB" id="A0A0D1ZML9"/>
<keyword evidence="2 6" id="KW-0812">Transmembrane</keyword>
<dbReference type="EMBL" id="KN847042">
    <property type="protein sequence ID" value="KIW29216.1"/>
    <property type="molecule type" value="Genomic_DNA"/>
</dbReference>
<dbReference type="VEuPathDB" id="FungiDB:PV07_05043"/>
<evidence type="ECO:0000256" key="4">
    <source>
        <dbReference type="ARBA" id="ARBA00023136"/>
    </source>
</evidence>
<evidence type="ECO:0000256" key="1">
    <source>
        <dbReference type="ARBA" id="ARBA00004141"/>
    </source>
</evidence>